<dbReference type="EMBL" id="BAABLK010000022">
    <property type="protein sequence ID" value="GAA5226781.1"/>
    <property type="molecule type" value="Genomic_DNA"/>
</dbReference>
<gene>
    <name evidence="2" type="ORF">GCM10025778_13140</name>
</gene>
<reference evidence="3" key="1">
    <citation type="journal article" date="2019" name="Int. J. Syst. Evol. Microbiol.">
        <title>The Global Catalogue of Microorganisms (GCM) 10K type strain sequencing project: providing services to taxonomists for standard genome sequencing and annotation.</title>
        <authorList>
            <consortium name="The Broad Institute Genomics Platform"/>
            <consortium name="The Broad Institute Genome Sequencing Center for Infectious Disease"/>
            <person name="Wu L."/>
            <person name="Ma J."/>
        </authorList>
    </citation>
    <scope>NUCLEOTIDE SEQUENCE [LARGE SCALE GENOMIC DNA]</scope>
    <source>
        <strain evidence="3">JCM 18952</strain>
    </source>
</reference>
<evidence type="ECO:0000256" key="1">
    <source>
        <dbReference type="SAM" id="Phobius"/>
    </source>
</evidence>
<sequence length="196" mass="21332">MEETDTQPPGGNARRRWHAPAAIGAFVVVLATTGWAGYRVLDPVSGAHGANGLTCRGNAFAYSSPGTLVMPRIILKPGQYLVVESMTMINPVNFELLGTGVQRSSTETGYYNYPMNDDLSTEGWAWKQRVSLPADLGDEPAESVILVIVPVDPDQASSLDTIRVRYRNQWGIPYRTEAVGEFEARADCDIAPGEDD</sequence>
<name>A0ABP9TK45_9MICC</name>
<evidence type="ECO:0008006" key="4">
    <source>
        <dbReference type="Google" id="ProtNLM"/>
    </source>
</evidence>
<evidence type="ECO:0000313" key="2">
    <source>
        <dbReference type="EMBL" id="GAA5226781.1"/>
    </source>
</evidence>
<keyword evidence="1" id="KW-0472">Membrane</keyword>
<evidence type="ECO:0000313" key="3">
    <source>
        <dbReference type="Proteomes" id="UP001501257"/>
    </source>
</evidence>
<keyword evidence="3" id="KW-1185">Reference proteome</keyword>
<protein>
    <recommendedName>
        <fullName evidence="4">Ribosomally synthesized peptide with SipW-like signal peptide</fullName>
    </recommendedName>
</protein>
<keyword evidence="1" id="KW-1133">Transmembrane helix</keyword>
<feature type="transmembrane region" description="Helical" evidence="1">
    <location>
        <begin position="21"/>
        <end position="38"/>
    </location>
</feature>
<dbReference type="Proteomes" id="UP001501257">
    <property type="component" value="Unassembled WGS sequence"/>
</dbReference>
<dbReference type="RefSeq" id="WP_210099811.1">
    <property type="nucleotide sequence ID" value="NZ_BAABLK010000022.1"/>
</dbReference>
<comment type="caution">
    <text evidence="2">The sequence shown here is derived from an EMBL/GenBank/DDBJ whole genome shotgun (WGS) entry which is preliminary data.</text>
</comment>
<organism evidence="2 3">
    <name type="scientific">Paeniglutamicibacter antarcticus</name>
    <dbReference type="NCBI Taxonomy" id="494023"/>
    <lineage>
        <taxon>Bacteria</taxon>
        <taxon>Bacillati</taxon>
        <taxon>Actinomycetota</taxon>
        <taxon>Actinomycetes</taxon>
        <taxon>Micrococcales</taxon>
        <taxon>Micrococcaceae</taxon>
        <taxon>Paeniglutamicibacter</taxon>
    </lineage>
</organism>
<proteinExistence type="predicted"/>
<keyword evidence="1" id="KW-0812">Transmembrane</keyword>
<accession>A0ABP9TK45</accession>